<dbReference type="PROSITE" id="PS01124">
    <property type="entry name" value="HTH_ARAC_FAMILY_2"/>
    <property type="match status" value="1"/>
</dbReference>
<dbReference type="PANTHER" id="PTHR43280">
    <property type="entry name" value="ARAC-FAMILY TRANSCRIPTIONAL REGULATOR"/>
    <property type="match status" value="1"/>
</dbReference>
<dbReference type="InterPro" id="IPR037923">
    <property type="entry name" value="HTH-like"/>
</dbReference>
<evidence type="ECO:0000256" key="3">
    <source>
        <dbReference type="ARBA" id="ARBA00023163"/>
    </source>
</evidence>
<organism evidence="5 6">
    <name type="scientific">Bacillus spizizenii</name>
    <name type="common">Bacillus subtilis subsp. spizizenii</name>
    <dbReference type="NCBI Taxonomy" id="96241"/>
    <lineage>
        <taxon>Bacteria</taxon>
        <taxon>Bacillati</taxon>
        <taxon>Bacillota</taxon>
        <taxon>Bacilli</taxon>
        <taxon>Bacillales</taxon>
        <taxon>Bacillaceae</taxon>
        <taxon>Bacillus</taxon>
    </lineage>
</organism>
<dbReference type="RefSeq" id="WP_003221744.1">
    <property type="nucleotide sequence ID" value="NZ_CBCRWV010000001.1"/>
</dbReference>
<accession>A0A9Q4DL61</accession>
<gene>
    <name evidence="5" type="ORF">MOC45_03350</name>
</gene>
<dbReference type="InterPro" id="IPR009057">
    <property type="entry name" value="Homeodomain-like_sf"/>
</dbReference>
<comment type="caution">
    <text evidence="5">The sequence shown here is derived from an EMBL/GenBank/DDBJ whole genome shotgun (WGS) entry which is preliminary data.</text>
</comment>
<evidence type="ECO:0000256" key="2">
    <source>
        <dbReference type="ARBA" id="ARBA00023125"/>
    </source>
</evidence>
<dbReference type="Pfam" id="PF12833">
    <property type="entry name" value="HTH_18"/>
    <property type="match status" value="1"/>
</dbReference>
<dbReference type="SMART" id="SM00342">
    <property type="entry name" value="HTH_ARAC"/>
    <property type="match status" value="1"/>
</dbReference>
<keyword evidence="1" id="KW-0805">Transcription regulation</keyword>
<keyword evidence="3" id="KW-0804">Transcription</keyword>
<dbReference type="GO" id="GO:0003700">
    <property type="term" value="F:DNA-binding transcription factor activity"/>
    <property type="evidence" value="ECO:0007669"/>
    <property type="project" value="InterPro"/>
</dbReference>
<dbReference type="AlphaFoldDB" id="A0A9Q4DL61"/>
<evidence type="ECO:0000313" key="5">
    <source>
        <dbReference type="EMBL" id="MCY8119650.1"/>
    </source>
</evidence>
<dbReference type="PRINTS" id="PR00032">
    <property type="entry name" value="HTHARAC"/>
</dbReference>
<evidence type="ECO:0000259" key="4">
    <source>
        <dbReference type="PROSITE" id="PS01124"/>
    </source>
</evidence>
<dbReference type="SUPFAM" id="SSF46689">
    <property type="entry name" value="Homeodomain-like"/>
    <property type="match status" value="1"/>
</dbReference>
<dbReference type="InterPro" id="IPR018060">
    <property type="entry name" value="HTH_AraC"/>
</dbReference>
<protein>
    <submittedName>
        <fullName evidence="5">AraC family transcriptional regulator</fullName>
    </submittedName>
</protein>
<dbReference type="GO" id="GO:0043565">
    <property type="term" value="F:sequence-specific DNA binding"/>
    <property type="evidence" value="ECO:0007669"/>
    <property type="project" value="InterPro"/>
</dbReference>
<dbReference type="Gene3D" id="1.10.10.60">
    <property type="entry name" value="Homeodomain-like"/>
    <property type="match status" value="2"/>
</dbReference>
<name>A0A9Q4DL61_BACSC</name>
<proteinExistence type="predicted"/>
<dbReference type="Proteomes" id="UP001070352">
    <property type="component" value="Unassembled WGS sequence"/>
</dbReference>
<dbReference type="SUPFAM" id="SSF51215">
    <property type="entry name" value="Regulatory protein AraC"/>
    <property type="match status" value="1"/>
</dbReference>
<keyword evidence="2" id="KW-0238">DNA-binding</keyword>
<sequence length="288" mass="33172">MYKVKLQANHLPKIREAGHMKDTKGTLRHPDRTMDRISVFFYVKQGAIHVFENENEYRIQAGGYLFLKNNTPHWGGDFYTPGTEWYYIHFYAEPSLNEEEEFSPFHNSPILLDSIYSSQLTFPKSGSVSQREYTEKQLSSIIHAFESPSAFRALQACSLTYQFFIDLYSNAINSQAGTSSSRVISRIIEFLHRNKHAKLVSRDFEDALEMNYAYLSSLFKKQTGKSITAYKNELLIAQAIDLFKTSNLNVTEVSSALGFSNPYYFSRVFKRVTGVSPSVYISEIYRNQ</sequence>
<reference evidence="5" key="1">
    <citation type="submission" date="2022-02" db="EMBL/GenBank/DDBJ databases">
        <title>Crop Bioprotection Bacillus Genome Sequencing.</title>
        <authorList>
            <person name="Dunlap C."/>
        </authorList>
    </citation>
    <scope>NUCLEOTIDE SEQUENCE</scope>
    <source>
        <strain evidence="5">M18B4</strain>
    </source>
</reference>
<dbReference type="PANTHER" id="PTHR43280:SF34">
    <property type="entry name" value="ARAC-FAMILY TRANSCRIPTIONAL REGULATOR"/>
    <property type="match status" value="1"/>
</dbReference>
<dbReference type="InterPro" id="IPR020449">
    <property type="entry name" value="Tscrpt_reg_AraC-type_HTH"/>
</dbReference>
<dbReference type="EMBL" id="JALANJ010000004">
    <property type="protein sequence ID" value="MCY8119650.1"/>
    <property type="molecule type" value="Genomic_DNA"/>
</dbReference>
<feature type="domain" description="HTH araC/xylS-type" evidence="4">
    <location>
        <begin position="185"/>
        <end position="283"/>
    </location>
</feature>
<evidence type="ECO:0000256" key="1">
    <source>
        <dbReference type="ARBA" id="ARBA00023015"/>
    </source>
</evidence>
<evidence type="ECO:0000313" key="6">
    <source>
        <dbReference type="Proteomes" id="UP001070352"/>
    </source>
</evidence>